<evidence type="ECO:0000259" key="5">
    <source>
        <dbReference type="PROSITE" id="PS50931"/>
    </source>
</evidence>
<keyword evidence="2" id="KW-0805">Transcription regulation</keyword>
<dbReference type="RefSeq" id="WP_074656245.1">
    <property type="nucleotide sequence ID" value="NZ_FNSD01000002.1"/>
</dbReference>
<dbReference type="EMBL" id="FNSD01000002">
    <property type="protein sequence ID" value="SEC88104.1"/>
    <property type="molecule type" value="Genomic_DNA"/>
</dbReference>
<keyword evidence="3 6" id="KW-0238">DNA-binding</keyword>
<keyword evidence="4" id="KW-0804">Transcription</keyword>
<organism evidence="6 7">
    <name type="scientific">Terriglobus roseus</name>
    <dbReference type="NCBI Taxonomy" id="392734"/>
    <lineage>
        <taxon>Bacteria</taxon>
        <taxon>Pseudomonadati</taxon>
        <taxon>Acidobacteriota</taxon>
        <taxon>Terriglobia</taxon>
        <taxon>Terriglobales</taxon>
        <taxon>Acidobacteriaceae</taxon>
        <taxon>Terriglobus</taxon>
    </lineage>
</organism>
<dbReference type="InterPro" id="IPR005119">
    <property type="entry name" value="LysR_subst-bd"/>
</dbReference>
<evidence type="ECO:0000313" key="6">
    <source>
        <dbReference type="EMBL" id="SEC88104.1"/>
    </source>
</evidence>
<evidence type="ECO:0000256" key="2">
    <source>
        <dbReference type="ARBA" id="ARBA00023015"/>
    </source>
</evidence>
<dbReference type="CDD" id="cd08420">
    <property type="entry name" value="PBP2_CysL_like"/>
    <property type="match status" value="1"/>
</dbReference>
<dbReference type="Gene3D" id="3.40.190.10">
    <property type="entry name" value="Periplasmic binding protein-like II"/>
    <property type="match status" value="2"/>
</dbReference>
<dbReference type="AlphaFoldDB" id="A0A1H4W6C8"/>
<proteinExistence type="inferred from homology"/>
<evidence type="ECO:0000256" key="4">
    <source>
        <dbReference type="ARBA" id="ARBA00023163"/>
    </source>
</evidence>
<dbReference type="GO" id="GO:0003700">
    <property type="term" value="F:DNA-binding transcription factor activity"/>
    <property type="evidence" value="ECO:0007669"/>
    <property type="project" value="InterPro"/>
</dbReference>
<evidence type="ECO:0000256" key="3">
    <source>
        <dbReference type="ARBA" id="ARBA00023125"/>
    </source>
</evidence>
<dbReference type="InterPro" id="IPR036388">
    <property type="entry name" value="WH-like_DNA-bd_sf"/>
</dbReference>
<sequence length="317" mass="34334">MENFRLKVFRTVAQSLNFRKASEALFISQPAVTQQIKALEDEIGTPVFDRTKGKVTLTEAGTALLGFAERLKSLADEAAQTVAEISGQHRDELRVGASQTIGQYLLPNLLAGFLKSHGNVALSGASGNTDEVLQELADHKIDLALIEGPSSRGDVKSEPFMEDHMVLVVPPDHEWADSEVDVAMLREMPLITRELGSGSRRVVENALTEAGIRVQSIHIALTLDSTEGLLSAVEAGLGVAFVSRWAVRNQLSLGTLKLARVKGVKLSRVFSVAYRIGPVPVGSAGAFHRFLLQNAYDVVPRTTGKASEKTARKRITK</sequence>
<dbReference type="Pfam" id="PF03466">
    <property type="entry name" value="LysR_substrate"/>
    <property type="match status" value="1"/>
</dbReference>
<dbReference type="Gene3D" id="1.10.10.10">
    <property type="entry name" value="Winged helix-like DNA-binding domain superfamily/Winged helix DNA-binding domain"/>
    <property type="match status" value="1"/>
</dbReference>
<evidence type="ECO:0000313" key="7">
    <source>
        <dbReference type="Proteomes" id="UP000182409"/>
    </source>
</evidence>
<dbReference type="PROSITE" id="PS50931">
    <property type="entry name" value="HTH_LYSR"/>
    <property type="match status" value="1"/>
</dbReference>
<feature type="domain" description="HTH lysR-type" evidence="5">
    <location>
        <begin position="1"/>
        <end position="58"/>
    </location>
</feature>
<dbReference type="OrthoDB" id="9785745at2"/>
<dbReference type="SUPFAM" id="SSF46785">
    <property type="entry name" value="Winged helix' DNA-binding domain"/>
    <property type="match status" value="1"/>
</dbReference>
<dbReference type="Proteomes" id="UP000182409">
    <property type="component" value="Unassembled WGS sequence"/>
</dbReference>
<reference evidence="6 7" key="1">
    <citation type="submission" date="2016-10" db="EMBL/GenBank/DDBJ databases">
        <authorList>
            <person name="de Groot N.N."/>
        </authorList>
    </citation>
    <scope>NUCLEOTIDE SEQUENCE [LARGE SCALE GENOMIC DNA]</scope>
    <source>
        <strain evidence="6 7">AB35.6</strain>
    </source>
</reference>
<dbReference type="PANTHER" id="PTHR30126:SF39">
    <property type="entry name" value="HTH-TYPE TRANSCRIPTIONAL REGULATOR CYSL"/>
    <property type="match status" value="1"/>
</dbReference>
<dbReference type="PRINTS" id="PR00039">
    <property type="entry name" value="HTHLYSR"/>
</dbReference>
<dbReference type="Pfam" id="PF00126">
    <property type="entry name" value="HTH_1"/>
    <property type="match status" value="1"/>
</dbReference>
<protein>
    <submittedName>
        <fullName evidence="6">DNA-binding transcriptional regulator, LysR family</fullName>
    </submittedName>
</protein>
<name>A0A1H4W6C8_9BACT</name>
<dbReference type="InterPro" id="IPR036390">
    <property type="entry name" value="WH_DNA-bd_sf"/>
</dbReference>
<dbReference type="GO" id="GO:0000976">
    <property type="term" value="F:transcription cis-regulatory region binding"/>
    <property type="evidence" value="ECO:0007669"/>
    <property type="project" value="TreeGrafter"/>
</dbReference>
<dbReference type="SUPFAM" id="SSF53850">
    <property type="entry name" value="Periplasmic binding protein-like II"/>
    <property type="match status" value="1"/>
</dbReference>
<evidence type="ECO:0000256" key="1">
    <source>
        <dbReference type="ARBA" id="ARBA00009437"/>
    </source>
</evidence>
<comment type="similarity">
    <text evidence="1">Belongs to the LysR transcriptional regulatory family.</text>
</comment>
<dbReference type="InterPro" id="IPR000847">
    <property type="entry name" value="LysR_HTH_N"/>
</dbReference>
<accession>A0A1H4W6C8</accession>
<dbReference type="PANTHER" id="PTHR30126">
    <property type="entry name" value="HTH-TYPE TRANSCRIPTIONAL REGULATOR"/>
    <property type="match status" value="1"/>
</dbReference>
<gene>
    <name evidence="6" type="ORF">SAMN05443244_4031</name>
</gene>
<dbReference type="FunFam" id="1.10.10.10:FF:000001">
    <property type="entry name" value="LysR family transcriptional regulator"/>
    <property type="match status" value="1"/>
</dbReference>